<keyword evidence="2" id="KW-1185">Reference proteome</keyword>
<feature type="region of interest" description="Disordered" evidence="1">
    <location>
        <begin position="42"/>
        <end position="62"/>
    </location>
</feature>
<dbReference type="WBParaSite" id="TMUE_2000007421.1">
    <property type="protein sequence ID" value="TMUE_2000007421.1"/>
    <property type="gene ID" value="WBGene00299881"/>
</dbReference>
<dbReference type="AlphaFoldDB" id="A0A5S6QJ81"/>
<organism evidence="2 3">
    <name type="scientific">Trichuris muris</name>
    <name type="common">Mouse whipworm</name>
    <dbReference type="NCBI Taxonomy" id="70415"/>
    <lineage>
        <taxon>Eukaryota</taxon>
        <taxon>Metazoa</taxon>
        <taxon>Ecdysozoa</taxon>
        <taxon>Nematoda</taxon>
        <taxon>Enoplea</taxon>
        <taxon>Dorylaimia</taxon>
        <taxon>Trichinellida</taxon>
        <taxon>Trichuridae</taxon>
        <taxon>Trichuris</taxon>
    </lineage>
</organism>
<accession>A0A5S6QJ81</accession>
<reference evidence="3" key="1">
    <citation type="submission" date="2019-12" db="UniProtKB">
        <authorList>
            <consortium name="WormBaseParasite"/>
        </authorList>
    </citation>
    <scope>IDENTIFICATION</scope>
</reference>
<protein>
    <submittedName>
        <fullName evidence="3">Uncharacterized protein</fullName>
    </submittedName>
</protein>
<sequence length="194" mass="21758">MDMVNIAKELRGEGFSDMIGDDIREHIEDCGEPFTNEELGQLTQSHTGSDDDVMEDTEAQTPSDMTLQSLPVFSGKRSEASEWPVRSSDKATRITEVEELPQKCAGHIAYTKGPLDSLIDKLSDIRTLRRIVAYVYRFTNNSRKGPNERTFGEITLAEICESDVICVNNIKHLEAHAVPRCGRPTEDPRTLRTC</sequence>
<evidence type="ECO:0000313" key="2">
    <source>
        <dbReference type="Proteomes" id="UP000046395"/>
    </source>
</evidence>
<evidence type="ECO:0000313" key="3">
    <source>
        <dbReference type="WBParaSite" id="TMUE_2000007421.1"/>
    </source>
</evidence>
<evidence type="ECO:0000256" key="1">
    <source>
        <dbReference type="SAM" id="MobiDB-lite"/>
    </source>
</evidence>
<proteinExistence type="predicted"/>
<dbReference type="Proteomes" id="UP000046395">
    <property type="component" value="Unassembled WGS sequence"/>
</dbReference>
<name>A0A5S6QJ81_TRIMR</name>